<evidence type="ECO:0000256" key="5">
    <source>
        <dbReference type="PROSITE-ProRule" id="PRU01248"/>
    </source>
</evidence>
<dbReference type="InterPro" id="IPR011010">
    <property type="entry name" value="DNA_brk_join_enz"/>
</dbReference>
<evidence type="ECO:0000313" key="8">
    <source>
        <dbReference type="EMBL" id="MBB4020023.1"/>
    </source>
</evidence>
<dbReference type="GO" id="GO:0003677">
    <property type="term" value="F:DNA binding"/>
    <property type="evidence" value="ECO:0007669"/>
    <property type="project" value="UniProtKB-UniRule"/>
</dbReference>
<dbReference type="RefSeq" id="WP_183318857.1">
    <property type="nucleotide sequence ID" value="NZ_JACIEN010000011.1"/>
</dbReference>
<keyword evidence="9" id="KW-1185">Reference proteome</keyword>
<dbReference type="InterPro" id="IPR002104">
    <property type="entry name" value="Integrase_catalytic"/>
</dbReference>
<dbReference type="InterPro" id="IPR038488">
    <property type="entry name" value="Integrase_DNA-bd_sf"/>
</dbReference>
<dbReference type="Pfam" id="PF13356">
    <property type="entry name" value="Arm-DNA-bind_3"/>
    <property type="match status" value="1"/>
</dbReference>
<dbReference type="GO" id="GO:0015074">
    <property type="term" value="P:DNA integration"/>
    <property type="evidence" value="ECO:0007669"/>
    <property type="project" value="UniProtKB-KW"/>
</dbReference>
<dbReference type="AlphaFoldDB" id="A0A840C5A9"/>
<feature type="domain" description="Tyr recombinase" evidence="6">
    <location>
        <begin position="215"/>
        <end position="402"/>
    </location>
</feature>
<dbReference type="InterPro" id="IPR050808">
    <property type="entry name" value="Phage_Integrase"/>
</dbReference>
<dbReference type="Gene3D" id="1.10.443.10">
    <property type="entry name" value="Intergrase catalytic core"/>
    <property type="match status" value="1"/>
</dbReference>
<dbReference type="PROSITE" id="PS51898">
    <property type="entry name" value="TYR_RECOMBINASE"/>
    <property type="match status" value="1"/>
</dbReference>
<sequence length="424" mass="46922">MARGIHRLSAAEVRTKTEPGHYSDGGGLYLQVSRFDSTKSWVFKFTLNGRTRGMGIGPIHTLSLAEARAKAADLRKVVAEGKDPIEERNAARLKAAIDAANTISFNDAIDKYLAKKDGEFRNEKHRKQWRSTLDTYAAPVLGKMNVAHIAMPDVLRVLEPIWAEKTETASRLRGRIEAVLSWATVAGFRTGDNPARWTGNLKELLPKPSAVAAKDNQPALSLSDLPGWFAELRKREGMSARALEFLTLCASRSGEVRGATWDEFDMESGLWTIPANRMKAKREHRVPLTPDALALLKALPRVEGSPYVFPAARGGALSDMSLSAVMRRMQEAETAQDRKGWVDPRSGRPAVPHGLRSTFRDWAAETGVARDMAEIALAHTVGSEVERAYRRSDMLERRRALMVAWGAACRGERPNNVIAFREAV</sequence>
<keyword evidence="2" id="KW-0229">DNA integration</keyword>
<dbReference type="InterPro" id="IPR053876">
    <property type="entry name" value="Phage_int_M"/>
</dbReference>
<accession>A0A840C5A9</accession>
<keyword evidence="3 5" id="KW-0238">DNA-binding</keyword>
<evidence type="ECO:0000256" key="2">
    <source>
        <dbReference type="ARBA" id="ARBA00022908"/>
    </source>
</evidence>
<gene>
    <name evidence="8" type="ORF">GGR16_005085</name>
</gene>
<evidence type="ECO:0000259" key="7">
    <source>
        <dbReference type="PROSITE" id="PS51900"/>
    </source>
</evidence>
<dbReference type="GO" id="GO:0006310">
    <property type="term" value="P:DNA recombination"/>
    <property type="evidence" value="ECO:0007669"/>
    <property type="project" value="UniProtKB-KW"/>
</dbReference>
<evidence type="ECO:0000313" key="9">
    <source>
        <dbReference type="Proteomes" id="UP000577362"/>
    </source>
</evidence>
<dbReference type="InterPro" id="IPR010998">
    <property type="entry name" value="Integrase_recombinase_N"/>
</dbReference>
<name>A0A840C5A9_9HYPH</name>
<dbReference type="SUPFAM" id="SSF56349">
    <property type="entry name" value="DNA breaking-rejoining enzymes"/>
    <property type="match status" value="1"/>
</dbReference>
<keyword evidence="4" id="KW-0233">DNA recombination</keyword>
<reference evidence="8 9" key="1">
    <citation type="submission" date="2020-08" db="EMBL/GenBank/DDBJ databases">
        <title>Genomic Encyclopedia of Type Strains, Phase IV (KMG-IV): sequencing the most valuable type-strain genomes for metagenomic binning, comparative biology and taxonomic classification.</title>
        <authorList>
            <person name="Goeker M."/>
        </authorList>
    </citation>
    <scope>NUCLEOTIDE SEQUENCE [LARGE SCALE GENOMIC DNA]</scope>
    <source>
        <strain evidence="8 9">DSM 103737</strain>
    </source>
</reference>
<dbReference type="Gene3D" id="1.10.150.130">
    <property type="match status" value="1"/>
</dbReference>
<dbReference type="PROSITE" id="PS51900">
    <property type="entry name" value="CB"/>
    <property type="match status" value="1"/>
</dbReference>
<dbReference type="CDD" id="cd00801">
    <property type="entry name" value="INT_P4_C"/>
    <property type="match status" value="1"/>
</dbReference>
<dbReference type="PANTHER" id="PTHR30629">
    <property type="entry name" value="PROPHAGE INTEGRASE"/>
    <property type="match status" value="1"/>
</dbReference>
<dbReference type="InterPro" id="IPR025166">
    <property type="entry name" value="Integrase_DNA_bind_dom"/>
</dbReference>
<dbReference type="InterPro" id="IPR013762">
    <property type="entry name" value="Integrase-like_cat_sf"/>
</dbReference>
<dbReference type="Gene3D" id="3.30.160.390">
    <property type="entry name" value="Integrase, DNA-binding domain"/>
    <property type="match status" value="1"/>
</dbReference>
<dbReference type="Proteomes" id="UP000577362">
    <property type="component" value="Unassembled WGS sequence"/>
</dbReference>
<protein>
    <submittedName>
        <fullName evidence="8">Integrase</fullName>
    </submittedName>
</protein>
<proteinExistence type="inferred from homology"/>
<dbReference type="EMBL" id="JACIEN010000011">
    <property type="protein sequence ID" value="MBB4020023.1"/>
    <property type="molecule type" value="Genomic_DNA"/>
</dbReference>
<comment type="similarity">
    <text evidence="1">Belongs to the 'phage' integrase family.</text>
</comment>
<organism evidence="8 9">
    <name type="scientific">Chelatococcus caeni</name>
    <dbReference type="NCBI Taxonomy" id="1348468"/>
    <lineage>
        <taxon>Bacteria</taxon>
        <taxon>Pseudomonadati</taxon>
        <taxon>Pseudomonadota</taxon>
        <taxon>Alphaproteobacteria</taxon>
        <taxon>Hyphomicrobiales</taxon>
        <taxon>Chelatococcaceae</taxon>
        <taxon>Chelatococcus</taxon>
    </lineage>
</organism>
<evidence type="ECO:0000256" key="4">
    <source>
        <dbReference type="ARBA" id="ARBA00023172"/>
    </source>
</evidence>
<dbReference type="Pfam" id="PF22022">
    <property type="entry name" value="Phage_int_M"/>
    <property type="match status" value="1"/>
</dbReference>
<feature type="domain" description="Core-binding (CB)" evidence="7">
    <location>
        <begin position="103"/>
        <end position="184"/>
    </location>
</feature>
<dbReference type="InterPro" id="IPR044068">
    <property type="entry name" value="CB"/>
</dbReference>
<dbReference type="Pfam" id="PF00589">
    <property type="entry name" value="Phage_integrase"/>
    <property type="match status" value="1"/>
</dbReference>
<evidence type="ECO:0000259" key="6">
    <source>
        <dbReference type="PROSITE" id="PS51898"/>
    </source>
</evidence>
<dbReference type="PANTHER" id="PTHR30629:SF2">
    <property type="entry name" value="PROPHAGE INTEGRASE INTS-RELATED"/>
    <property type="match status" value="1"/>
</dbReference>
<comment type="caution">
    <text evidence="8">The sequence shown here is derived from an EMBL/GenBank/DDBJ whole genome shotgun (WGS) entry which is preliminary data.</text>
</comment>
<evidence type="ECO:0000256" key="1">
    <source>
        <dbReference type="ARBA" id="ARBA00008857"/>
    </source>
</evidence>
<evidence type="ECO:0000256" key="3">
    <source>
        <dbReference type="ARBA" id="ARBA00023125"/>
    </source>
</evidence>